<keyword evidence="4" id="KW-1185">Reference proteome</keyword>
<evidence type="ECO:0000313" key="3">
    <source>
        <dbReference type="EMBL" id="SUN08521.1"/>
    </source>
</evidence>
<evidence type="ECO:0000313" key="2">
    <source>
        <dbReference type="EMBL" id="OLF50026.1"/>
    </source>
</evidence>
<evidence type="ECO:0000256" key="1">
    <source>
        <dbReference type="SAM" id="SignalP"/>
    </source>
</evidence>
<dbReference type="SUPFAM" id="SSF48619">
    <property type="entry name" value="Phospholipase A2, PLA2"/>
    <property type="match status" value="1"/>
</dbReference>
<dbReference type="EMBL" id="UHEN01000001">
    <property type="protein sequence ID" value="SUN08521.1"/>
    <property type="molecule type" value="Genomic_DNA"/>
</dbReference>
<dbReference type="AlphaFoldDB" id="A0A1Q8EE07"/>
<reference evidence="4" key="2">
    <citation type="submission" date="2016-12" db="EMBL/GenBank/DDBJ databases">
        <authorList>
            <person name="Gulvik C.A."/>
        </authorList>
    </citation>
    <scope>NUCLEOTIDE SEQUENCE [LARGE SCALE GENOMIC DNA]</scope>
    <source>
        <strain evidence="4">ATCC 51725</strain>
    </source>
</reference>
<sequence>MKKILLALIVLVTGIFSSSLVFADEIDSQLPIEIQNMYNELDKVTEIDEDGFIYINIDEAYHQKVSSEAIEVGMTINELHDQIKRDGVENTARNVFRSAYIGVYGNYCGKGNKGWNVPPIDDLDAACMMHDMCFKGFFNNNDECNREFRRRLLPIIQVTPGFTRKSIVAIGAYKLFS</sequence>
<keyword evidence="1" id="KW-0732">Signal</keyword>
<organism evidence="2 4">
    <name type="scientific">Streptococcus acidominimus</name>
    <dbReference type="NCBI Taxonomy" id="1326"/>
    <lineage>
        <taxon>Bacteria</taxon>
        <taxon>Bacillati</taxon>
        <taxon>Bacillota</taxon>
        <taxon>Bacilli</taxon>
        <taxon>Lactobacillales</taxon>
        <taxon>Streptococcaceae</taxon>
        <taxon>Streptococcus</taxon>
    </lineage>
</organism>
<protein>
    <submittedName>
        <fullName evidence="3">Phospholipase A2 SlaA</fullName>
    </submittedName>
</protein>
<dbReference type="GO" id="GO:0050482">
    <property type="term" value="P:arachidonate secretion"/>
    <property type="evidence" value="ECO:0007669"/>
    <property type="project" value="InterPro"/>
</dbReference>
<gene>
    <name evidence="3" type="primary">slaA_3</name>
    <name evidence="2" type="ORF">BU200_04340</name>
    <name evidence="3" type="ORF">NCTC12957_02119</name>
</gene>
<evidence type="ECO:0000313" key="4">
    <source>
        <dbReference type="Proteomes" id="UP000186437"/>
    </source>
</evidence>
<dbReference type="Proteomes" id="UP000186437">
    <property type="component" value="Unassembled WGS sequence"/>
</dbReference>
<dbReference type="GO" id="GO:0004623">
    <property type="term" value="F:phospholipase A2 activity"/>
    <property type="evidence" value="ECO:0007669"/>
    <property type="project" value="InterPro"/>
</dbReference>
<reference evidence="3 5" key="3">
    <citation type="submission" date="2018-06" db="EMBL/GenBank/DDBJ databases">
        <authorList>
            <consortium name="Pathogen Informatics"/>
            <person name="Doyle S."/>
        </authorList>
    </citation>
    <scope>NUCLEOTIDE SEQUENCE [LARGE SCALE GENOMIC DNA]</scope>
    <source>
        <strain evidence="3 5">NCTC12957</strain>
    </source>
</reference>
<evidence type="ECO:0000313" key="5">
    <source>
        <dbReference type="Proteomes" id="UP000255213"/>
    </source>
</evidence>
<dbReference type="RefSeq" id="WP_075099008.1">
    <property type="nucleotide sequence ID" value="NZ_MSJL01000014.1"/>
</dbReference>
<dbReference type="GO" id="GO:0006644">
    <property type="term" value="P:phospholipid metabolic process"/>
    <property type="evidence" value="ECO:0007669"/>
    <property type="project" value="InterPro"/>
</dbReference>
<feature type="chain" id="PRO_5044564170" evidence="1">
    <location>
        <begin position="24"/>
        <end position="177"/>
    </location>
</feature>
<dbReference type="EMBL" id="MSJL01000014">
    <property type="protein sequence ID" value="OLF50026.1"/>
    <property type="molecule type" value="Genomic_DNA"/>
</dbReference>
<dbReference type="InterPro" id="IPR036444">
    <property type="entry name" value="PLipase_A2_dom_sf"/>
</dbReference>
<dbReference type="Proteomes" id="UP000255213">
    <property type="component" value="Unassembled WGS sequence"/>
</dbReference>
<proteinExistence type="predicted"/>
<reference evidence="2" key="1">
    <citation type="submission" date="2016-12" db="EMBL/GenBank/DDBJ databases">
        <authorList>
            <person name="Song W.-J."/>
            <person name="Kurnit D.M."/>
        </authorList>
    </citation>
    <scope>NUCLEOTIDE SEQUENCE [LARGE SCALE GENOMIC DNA]</scope>
    <source>
        <strain evidence="2">ATCC 51725</strain>
    </source>
</reference>
<name>A0A1Q8EE07_STRAI</name>
<accession>A0A1Q8EE07</accession>
<dbReference type="Gene3D" id="1.20.90.10">
    <property type="entry name" value="Phospholipase A2 domain"/>
    <property type="match status" value="1"/>
</dbReference>
<feature type="signal peptide" evidence="1">
    <location>
        <begin position="1"/>
        <end position="23"/>
    </location>
</feature>